<accession>A0A656HIG2</accession>
<evidence type="ECO:0000256" key="4">
    <source>
        <dbReference type="PROSITE-ProRule" id="PRU00335"/>
    </source>
</evidence>
<dbReference type="PRINTS" id="PR00455">
    <property type="entry name" value="HTHTETR"/>
</dbReference>
<evidence type="ECO:0000256" key="1">
    <source>
        <dbReference type="ARBA" id="ARBA00023015"/>
    </source>
</evidence>
<protein>
    <submittedName>
        <fullName evidence="6">Transcriptional regulator, TetR family</fullName>
    </submittedName>
</protein>
<dbReference type="AlphaFoldDB" id="A0A656HIG2"/>
<evidence type="ECO:0000259" key="5">
    <source>
        <dbReference type="PROSITE" id="PS50977"/>
    </source>
</evidence>
<dbReference type="PROSITE" id="PS01081">
    <property type="entry name" value="HTH_TETR_1"/>
    <property type="match status" value="1"/>
</dbReference>
<keyword evidence="2 4" id="KW-0238">DNA-binding</keyword>
<dbReference type="RefSeq" id="WP_002708727.1">
    <property type="nucleotide sequence ID" value="NZ_JH651384.1"/>
</dbReference>
<dbReference type="InterPro" id="IPR001647">
    <property type="entry name" value="HTH_TetR"/>
</dbReference>
<feature type="domain" description="HTH tetR-type" evidence="5">
    <location>
        <begin position="9"/>
        <end position="69"/>
    </location>
</feature>
<evidence type="ECO:0000256" key="3">
    <source>
        <dbReference type="ARBA" id="ARBA00023163"/>
    </source>
</evidence>
<proteinExistence type="predicted"/>
<dbReference type="InterPro" id="IPR036271">
    <property type="entry name" value="Tet_transcr_reg_TetR-rel_C_sf"/>
</dbReference>
<dbReference type="SUPFAM" id="SSF46689">
    <property type="entry name" value="Homeodomain-like"/>
    <property type="match status" value="1"/>
</dbReference>
<dbReference type="PROSITE" id="PS50977">
    <property type="entry name" value="HTH_TETR_2"/>
    <property type="match status" value="1"/>
</dbReference>
<keyword evidence="3" id="KW-0804">Transcription</keyword>
<evidence type="ECO:0000313" key="6">
    <source>
        <dbReference type="EMBL" id="EIJ34805.1"/>
    </source>
</evidence>
<dbReference type="PANTHER" id="PTHR47506">
    <property type="entry name" value="TRANSCRIPTIONAL REGULATORY PROTEIN"/>
    <property type="match status" value="1"/>
</dbReference>
<keyword evidence="1" id="KW-0805">Transcription regulation</keyword>
<dbReference type="OrthoDB" id="9798857at2"/>
<dbReference type="InterPro" id="IPR009057">
    <property type="entry name" value="Homeodomain-like_sf"/>
</dbReference>
<dbReference type="GO" id="GO:0003677">
    <property type="term" value="F:DNA binding"/>
    <property type="evidence" value="ECO:0007669"/>
    <property type="project" value="UniProtKB-UniRule"/>
</dbReference>
<dbReference type="Pfam" id="PF00440">
    <property type="entry name" value="TetR_N"/>
    <property type="match status" value="1"/>
</dbReference>
<keyword evidence="7" id="KW-1185">Reference proteome</keyword>
<evidence type="ECO:0000313" key="7">
    <source>
        <dbReference type="Proteomes" id="UP000005317"/>
    </source>
</evidence>
<dbReference type="SUPFAM" id="SSF48498">
    <property type="entry name" value="Tetracyclin repressor-like, C-terminal domain"/>
    <property type="match status" value="1"/>
</dbReference>
<dbReference type="Proteomes" id="UP000005317">
    <property type="component" value="Unassembled WGS sequence"/>
</dbReference>
<evidence type="ECO:0000256" key="2">
    <source>
        <dbReference type="ARBA" id="ARBA00023125"/>
    </source>
</evidence>
<sequence length="192" mass="21293">MPYPDTHKPKTREKILHSAARLFSWHGFDNVSIDAVMADVGLTRGAFYSHFSDKGALYAEAISYAALHSQLVKYKPASPGENRLQALLDVYLSHQHVGQEAFPCPLAFLATDVGHRDPLVRNTYTRVYQNMVKRIGKHGLSQSKRENRLAATAMMIGGVAIARALDDPETVDELLAACRKFGLVLLEEEENG</sequence>
<organism evidence="6 7">
    <name type="scientific">Thiothrix nivea (strain ATCC 35100 / DSM 5205 / JP2)</name>
    <dbReference type="NCBI Taxonomy" id="870187"/>
    <lineage>
        <taxon>Bacteria</taxon>
        <taxon>Pseudomonadati</taxon>
        <taxon>Pseudomonadota</taxon>
        <taxon>Gammaproteobacteria</taxon>
        <taxon>Thiotrichales</taxon>
        <taxon>Thiotrichaceae</taxon>
        <taxon>Thiothrix</taxon>
    </lineage>
</organism>
<dbReference type="PANTHER" id="PTHR47506:SF7">
    <property type="entry name" value="TRANSCRIPTIONAL REGULATORY PROTEIN"/>
    <property type="match status" value="1"/>
</dbReference>
<feature type="DNA-binding region" description="H-T-H motif" evidence="4">
    <location>
        <begin position="32"/>
        <end position="51"/>
    </location>
</feature>
<dbReference type="EMBL" id="JH651384">
    <property type="protein sequence ID" value="EIJ34805.1"/>
    <property type="molecule type" value="Genomic_DNA"/>
</dbReference>
<gene>
    <name evidence="6" type="ORF">Thini_2244</name>
</gene>
<dbReference type="InterPro" id="IPR023772">
    <property type="entry name" value="DNA-bd_HTH_TetR-type_CS"/>
</dbReference>
<reference evidence="7" key="1">
    <citation type="journal article" date="2011" name="Stand. Genomic Sci.">
        <title>Genome sequence of the filamentous, gliding Thiothrix nivea neotype strain (JP2(T)).</title>
        <authorList>
            <person name="Lapidus A."/>
            <person name="Nolan M."/>
            <person name="Lucas S."/>
            <person name="Glavina Del Rio T."/>
            <person name="Tice H."/>
            <person name="Cheng J.F."/>
            <person name="Tapia R."/>
            <person name="Han C."/>
            <person name="Goodwin L."/>
            <person name="Pitluck S."/>
            <person name="Liolios K."/>
            <person name="Pagani I."/>
            <person name="Ivanova N."/>
            <person name="Huntemann M."/>
            <person name="Mavromatis K."/>
            <person name="Mikhailova N."/>
            <person name="Pati A."/>
            <person name="Chen A."/>
            <person name="Palaniappan K."/>
            <person name="Land M."/>
            <person name="Brambilla E.M."/>
            <person name="Rohde M."/>
            <person name="Abt B."/>
            <person name="Verbarg S."/>
            <person name="Goker M."/>
            <person name="Bristow J."/>
            <person name="Eisen J.A."/>
            <person name="Markowitz V."/>
            <person name="Hugenholtz P."/>
            <person name="Kyrpides N.C."/>
            <person name="Klenk H.P."/>
            <person name="Woyke T."/>
        </authorList>
    </citation>
    <scope>NUCLEOTIDE SEQUENCE [LARGE SCALE GENOMIC DNA]</scope>
    <source>
        <strain evidence="7">ATCC 35100 / DSM 5205 / JP2</strain>
    </source>
</reference>
<name>A0A656HIG2_THINJ</name>
<dbReference type="Gene3D" id="1.10.357.10">
    <property type="entry name" value="Tetracycline Repressor, domain 2"/>
    <property type="match status" value="1"/>
</dbReference>
<dbReference type="Gene3D" id="1.10.10.60">
    <property type="entry name" value="Homeodomain-like"/>
    <property type="match status" value="1"/>
</dbReference>